<feature type="coiled-coil region" evidence="1">
    <location>
        <begin position="456"/>
        <end position="501"/>
    </location>
</feature>
<dbReference type="EMBL" id="QEAN01000412">
    <property type="protein sequence ID" value="TPX37885.1"/>
    <property type="molecule type" value="Genomic_DNA"/>
</dbReference>
<protein>
    <submittedName>
        <fullName evidence="3">Uncharacterized protein</fullName>
    </submittedName>
</protein>
<dbReference type="VEuPathDB" id="FungiDB:SeMB42_g06816"/>
<evidence type="ECO:0000313" key="4">
    <source>
        <dbReference type="Proteomes" id="UP000317494"/>
    </source>
</evidence>
<dbReference type="InterPro" id="IPR038929">
    <property type="entry name" value="CCDC13"/>
</dbReference>
<feature type="compositionally biased region" description="Polar residues" evidence="2">
    <location>
        <begin position="432"/>
        <end position="449"/>
    </location>
</feature>
<keyword evidence="1" id="KW-0175">Coiled coil</keyword>
<dbReference type="Proteomes" id="UP000317494">
    <property type="component" value="Unassembled WGS sequence"/>
</dbReference>
<comment type="caution">
    <text evidence="3">The sequence shown here is derived from an EMBL/GenBank/DDBJ whole genome shotgun (WGS) entry which is preliminary data.</text>
</comment>
<dbReference type="AlphaFoldDB" id="A0A507CJB4"/>
<evidence type="ECO:0000313" key="3">
    <source>
        <dbReference type="EMBL" id="TPX37885.1"/>
    </source>
</evidence>
<proteinExistence type="predicted"/>
<gene>
    <name evidence="3" type="ORF">SeMB42_g06816</name>
</gene>
<feature type="coiled-coil region" evidence="1">
    <location>
        <begin position="388"/>
        <end position="422"/>
    </location>
</feature>
<feature type="region of interest" description="Disordered" evidence="2">
    <location>
        <begin position="344"/>
        <end position="365"/>
    </location>
</feature>
<accession>A0A507CJB4</accession>
<keyword evidence="4" id="KW-1185">Reference proteome</keyword>
<dbReference type="PANTHER" id="PTHR31935:SF1">
    <property type="entry name" value="COILED-COIL DOMAIN-CONTAINING PROTEIN 13"/>
    <property type="match status" value="1"/>
</dbReference>
<feature type="coiled-coil region" evidence="1">
    <location>
        <begin position="243"/>
        <end position="291"/>
    </location>
</feature>
<evidence type="ECO:0000256" key="1">
    <source>
        <dbReference type="SAM" id="Coils"/>
    </source>
</evidence>
<sequence length="515" mass="58327">IPLYVAPSQGLRISVGKIYHVNDNTPNGESVYSRADSPPAIHEFSSSSRNSLASIPYAGSTVNQPSFMDLKEAKILDLSKKNRRLTVALGKERSITESLSNKLKKLEMAQAFSTQQQETSSVVNQSSHAAVELTEEVKKLKAKMAATSRRLEEERLSNQSLRVELRHVTRSLKDEVGDDVPLNKVLGVNSGWKSRSQQITILKDRIRDLTNQLSNPFSPSSVIMDQKQKEGIKRMENERRTTIDTAISEAEQARQEKEEYRIRTEALQSRNNSLSKEIKELKSKIEILLDKSSNDDKLVTALTSELLKDKSLTKEESMSHPLSTLCHAKDVEVADLKTKIVNHEKESSSLMKRQPSPGLENGGKMNEMGVEVTVVALEGKIKALKIQVDYLTQMRTQLEDTLEGAQKESIQAKMELKRRERRTIQLERQIRQHQSSAVKRSTRSLSASQEELPKKIEELQDKLSFVEDHNEALSMMLRQTRETKEVEIRCYEDMIAELKSTIKSTVDRLCKVATR</sequence>
<feature type="region of interest" description="Disordered" evidence="2">
    <location>
        <begin position="430"/>
        <end position="452"/>
    </location>
</feature>
<evidence type="ECO:0000256" key="2">
    <source>
        <dbReference type="SAM" id="MobiDB-lite"/>
    </source>
</evidence>
<organism evidence="3 4">
    <name type="scientific">Synchytrium endobioticum</name>
    <dbReference type="NCBI Taxonomy" id="286115"/>
    <lineage>
        <taxon>Eukaryota</taxon>
        <taxon>Fungi</taxon>
        <taxon>Fungi incertae sedis</taxon>
        <taxon>Chytridiomycota</taxon>
        <taxon>Chytridiomycota incertae sedis</taxon>
        <taxon>Chytridiomycetes</taxon>
        <taxon>Synchytriales</taxon>
        <taxon>Synchytriaceae</taxon>
        <taxon>Synchytrium</taxon>
    </lineage>
</organism>
<reference evidence="3 4" key="1">
    <citation type="journal article" date="2019" name="Sci. Rep.">
        <title>Comparative genomics of chytrid fungi reveal insights into the obligate biotrophic and pathogenic lifestyle of Synchytrium endobioticum.</title>
        <authorList>
            <person name="van de Vossenberg B.T.L.H."/>
            <person name="Warris S."/>
            <person name="Nguyen H.D.T."/>
            <person name="van Gent-Pelzer M.P.E."/>
            <person name="Joly D.L."/>
            <person name="van de Geest H.C."/>
            <person name="Bonants P.J.M."/>
            <person name="Smith D.S."/>
            <person name="Levesque C.A."/>
            <person name="van der Lee T.A.J."/>
        </authorList>
    </citation>
    <scope>NUCLEOTIDE SEQUENCE [LARGE SCALE GENOMIC DNA]</scope>
    <source>
        <strain evidence="3 4">MB42</strain>
    </source>
</reference>
<feature type="non-terminal residue" evidence="3">
    <location>
        <position position="1"/>
    </location>
</feature>
<feature type="coiled-coil region" evidence="1">
    <location>
        <begin position="123"/>
        <end position="157"/>
    </location>
</feature>
<dbReference type="STRING" id="286115.A0A507CJB4"/>
<dbReference type="PANTHER" id="PTHR31935">
    <property type="entry name" value="COILED-COIL DOMAIN-CONTAINING PROTEIN 13"/>
    <property type="match status" value="1"/>
</dbReference>
<name>A0A507CJB4_9FUNG</name>